<feature type="transmembrane region" description="Helical" evidence="1">
    <location>
        <begin position="52"/>
        <end position="68"/>
    </location>
</feature>
<accession>A0A1E7DC62</accession>
<dbReference type="InterPro" id="IPR036291">
    <property type="entry name" value="NAD(P)-bd_dom_sf"/>
</dbReference>
<evidence type="ECO:0000256" key="1">
    <source>
        <dbReference type="SAM" id="Phobius"/>
    </source>
</evidence>
<organism evidence="3 4">
    <name type="scientific">Alteromonas macleodii</name>
    <name type="common">Pseudoalteromonas macleodii</name>
    <dbReference type="NCBI Taxonomy" id="28108"/>
    <lineage>
        <taxon>Bacteria</taxon>
        <taxon>Pseudomonadati</taxon>
        <taxon>Pseudomonadota</taxon>
        <taxon>Gammaproteobacteria</taxon>
        <taxon>Alteromonadales</taxon>
        <taxon>Alteromonadaceae</taxon>
        <taxon>Alteromonas/Salinimonas group</taxon>
        <taxon>Alteromonas</taxon>
    </lineage>
</organism>
<keyword evidence="4" id="KW-1185">Reference proteome</keyword>
<dbReference type="SUPFAM" id="SSF51735">
    <property type="entry name" value="NAD(P)-binding Rossmann-fold domains"/>
    <property type="match status" value="1"/>
</dbReference>
<evidence type="ECO:0000313" key="4">
    <source>
        <dbReference type="Proteomes" id="UP000095392"/>
    </source>
</evidence>
<dbReference type="RefSeq" id="WP_170826512.1">
    <property type="nucleotide sequence ID" value="NZ_CP014323.1"/>
</dbReference>
<keyword evidence="1" id="KW-0812">Transmembrane</keyword>
<keyword evidence="1" id="KW-1133">Transmembrane helix</keyword>
<dbReference type="AlphaFoldDB" id="A0A1E7DC62"/>
<name>A0A1E7DC62_ALTMA</name>
<feature type="transmembrane region" description="Helical" evidence="1">
    <location>
        <begin position="80"/>
        <end position="104"/>
    </location>
</feature>
<dbReference type="Proteomes" id="UP000095392">
    <property type="component" value="Unassembled WGS sequence"/>
</dbReference>
<dbReference type="Pfam" id="PF07885">
    <property type="entry name" value="Ion_trans_2"/>
    <property type="match status" value="1"/>
</dbReference>
<protein>
    <submittedName>
        <fullName evidence="3">Ion channel family protein</fullName>
    </submittedName>
</protein>
<comment type="caution">
    <text evidence="3">The sequence shown here is derived from an EMBL/GenBank/DDBJ whole genome shotgun (WGS) entry which is preliminary data.</text>
</comment>
<keyword evidence="1" id="KW-0472">Membrane</keyword>
<dbReference type="InterPro" id="IPR050721">
    <property type="entry name" value="Trk_Ktr_HKT_K-transport"/>
</dbReference>
<dbReference type="InterPro" id="IPR013099">
    <property type="entry name" value="K_chnl_dom"/>
</dbReference>
<dbReference type="SUPFAM" id="SSF81324">
    <property type="entry name" value="Voltage-gated potassium channels"/>
    <property type="match status" value="1"/>
</dbReference>
<dbReference type="EMBL" id="MIPY01000020">
    <property type="protein sequence ID" value="OES30403.1"/>
    <property type="molecule type" value="Genomic_DNA"/>
</dbReference>
<reference evidence="3 4" key="1">
    <citation type="submission" date="2016-09" db="EMBL/GenBank/DDBJ databases">
        <title>Draft Genome Sequence of four Alteromonas macleodii strains isolated from copper coupons and grown long-term at elevated copper levels.</title>
        <authorList>
            <person name="Cusick K."/>
            <person name="Dale J."/>
            <person name="Little B."/>
            <person name="Biffinger J."/>
        </authorList>
    </citation>
    <scope>NUCLEOTIDE SEQUENCE [LARGE SCALE GENOMIC DNA]</scope>
    <source>
        <strain evidence="3 4">KCP01</strain>
    </source>
</reference>
<gene>
    <name evidence="3" type="ORF">BFV95_2835</name>
</gene>
<evidence type="ECO:0000313" key="3">
    <source>
        <dbReference type="EMBL" id="OES30403.1"/>
    </source>
</evidence>
<dbReference type="PANTHER" id="PTHR43833:SF9">
    <property type="entry name" value="POTASSIUM CHANNEL PROTEIN YUGO-RELATED"/>
    <property type="match status" value="1"/>
</dbReference>
<feature type="domain" description="Potassium channel" evidence="2">
    <location>
        <begin position="29"/>
        <end position="102"/>
    </location>
</feature>
<dbReference type="Gene3D" id="1.10.287.70">
    <property type="match status" value="1"/>
</dbReference>
<evidence type="ECO:0000259" key="2">
    <source>
        <dbReference type="Pfam" id="PF07885"/>
    </source>
</evidence>
<sequence>MSPWIKLRKIMLQYFAESRWYTIVGATAFYAVTSYWLLYAADEHDLITNADFIYWLAVTASTVGYGDLSPVTPAGKLVVALYVIPLGLSIFAMVIGRIAAWVSLTWKKGLLGMNSLMLDEHILVIGWNEQRTMLLLDLILQERDAMPERPDIVLCVKADITNPMPGVIEFVKVDSFNKDEDMDRACVSTARTILIDNPQDDVTMTTALYCTKRNPDAHQVAYFDDDSLVSLLQDHCPKVECTPSVAIEMLVKAAFDPGSSMLHHDLLSIEEGQAQFSVKIPESSHAISVAKLFINLKRKHDAIFIGYAPNGLVKEMVVNPPLDVTLNPGDTLFYIAERRINAINWSSLDAD</sequence>
<feature type="transmembrane region" description="Helical" evidence="1">
    <location>
        <begin position="20"/>
        <end position="40"/>
    </location>
</feature>
<dbReference type="Gene3D" id="3.40.50.720">
    <property type="entry name" value="NAD(P)-binding Rossmann-like Domain"/>
    <property type="match status" value="1"/>
</dbReference>
<proteinExistence type="predicted"/>
<dbReference type="PANTHER" id="PTHR43833">
    <property type="entry name" value="POTASSIUM CHANNEL PROTEIN 2-RELATED-RELATED"/>
    <property type="match status" value="1"/>
</dbReference>